<dbReference type="InterPro" id="IPR000415">
    <property type="entry name" value="Nitroreductase-like"/>
</dbReference>
<evidence type="ECO:0000256" key="3">
    <source>
        <dbReference type="ARBA" id="ARBA00022643"/>
    </source>
</evidence>
<keyword evidence="4 7" id="KW-0521">NADP</keyword>
<accession>A4BGP0</accession>
<feature type="domain" description="Nitroreductase" evidence="9">
    <location>
        <begin position="14"/>
        <end position="169"/>
    </location>
</feature>
<reference evidence="10 11" key="1">
    <citation type="submission" date="2006-02" db="EMBL/GenBank/DDBJ databases">
        <authorList>
            <person name="Pinhassi J."/>
            <person name="Pedros-Alio C."/>
            <person name="Ferriera S."/>
            <person name="Johnson J."/>
            <person name="Kravitz S."/>
            <person name="Halpern A."/>
            <person name="Remington K."/>
            <person name="Beeson K."/>
            <person name="Tran B."/>
            <person name="Rogers Y.-H."/>
            <person name="Friedman R."/>
            <person name="Venter J.C."/>
        </authorList>
    </citation>
    <scope>NUCLEOTIDE SEQUENCE [LARGE SCALE GENOMIC DNA]</scope>
    <source>
        <strain evidence="10 11">MED297</strain>
    </source>
</reference>
<comment type="caution">
    <text evidence="10">The sequence shown here is derived from an EMBL/GenBank/DDBJ whole genome shotgun (WGS) entry which is preliminary data.</text>
</comment>
<keyword evidence="6 7" id="KW-0520">NAD</keyword>
<organism evidence="10 11">
    <name type="scientific">Reinekea blandensis MED297</name>
    <dbReference type="NCBI Taxonomy" id="314283"/>
    <lineage>
        <taxon>Bacteria</taxon>
        <taxon>Pseudomonadati</taxon>
        <taxon>Pseudomonadota</taxon>
        <taxon>Gammaproteobacteria</taxon>
        <taxon>Oceanospirillales</taxon>
        <taxon>Saccharospirillaceae</taxon>
        <taxon>Reinekea</taxon>
    </lineage>
</organism>
<dbReference type="InterPro" id="IPR052530">
    <property type="entry name" value="NAD(P)H_nitroreductase"/>
</dbReference>
<dbReference type="PANTHER" id="PTHR43821">
    <property type="entry name" value="NAD(P)H NITROREDUCTASE YDJA-RELATED"/>
    <property type="match status" value="1"/>
</dbReference>
<sequence>MTIKQNPGLVDGLRFRVSHPKLSEPMPSDEELATAYQAAFRAPDHAWLRPWRFIECRHDERERLGEMFVEGLLADGTSLPEHKLEKIRKGPLRAPLVIVCYARIIDHVKVPRLEQEIATGCAANNLVSALYGLGYAAVWRSGHPAFSSGVRQRLNLDESSQIVGMLYVGSPVGDVKKVPELERADFVTTLSEQVDLT</sequence>
<dbReference type="Pfam" id="PF00881">
    <property type="entry name" value="Nitroreductase"/>
    <property type="match status" value="1"/>
</dbReference>
<comment type="cofactor">
    <cofactor evidence="8">
        <name>FMN</name>
        <dbReference type="ChEBI" id="CHEBI:58210"/>
    </cofactor>
    <text evidence="8">Binds 1 FMN per subunit.</text>
</comment>
<evidence type="ECO:0000256" key="1">
    <source>
        <dbReference type="ARBA" id="ARBA00007118"/>
    </source>
</evidence>
<dbReference type="OrthoDB" id="9804207at2"/>
<dbReference type="GO" id="GO:0016491">
    <property type="term" value="F:oxidoreductase activity"/>
    <property type="evidence" value="ECO:0007669"/>
    <property type="project" value="UniProtKB-UniRule"/>
</dbReference>
<dbReference type="STRING" id="314283.MED297_14270"/>
<feature type="binding site" description="in other chain" evidence="8">
    <location>
        <begin position="16"/>
        <end position="18"/>
    </location>
    <ligand>
        <name>FMN</name>
        <dbReference type="ChEBI" id="CHEBI:58210"/>
        <note>ligand shared between dimeric partners</note>
    </ligand>
</feature>
<evidence type="ECO:0000259" key="9">
    <source>
        <dbReference type="Pfam" id="PF00881"/>
    </source>
</evidence>
<dbReference type="PIRSF" id="PIRSF000232">
    <property type="entry name" value="YdjA"/>
    <property type="match status" value="1"/>
</dbReference>
<protein>
    <recommendedName>
        <fullName evidence="7">Putative NAD(P)H nitroreductase</fullName>
        <ecNumber evidence="7">1.-.-.-</ecNumber>
    </recommendedName>
</protein>
<dbReference type="HOGENOM" id="CLU_070764_5_0_6"/>
<evidence type="ECO:0000256" key="8">
    <source>
        <dbReference type="PIRSR" id="PIRSR000232-1"/>
    </source>
</evidence>
<dbReference type="AlphaFoldDB" id="A4BGP0"/>
<keyword evidence="11" id="KW-1185">Reference proteome</keyword>
<dbReference type="RefSeq" id="WP_008042832.1">
    <property type="nucleotide sequence ID" value="NZ_CH724149.1"/>
</dbReference>
<evidence type="ECO:0000256" key="4">
    <source>
        <dbReference type="ARBA" id="ARBA00022857"/>
    </source>
</evidence>
<dbReference type="SUPFAM" id="SSF55469">
    <property type="entry name" value="FMN-dependent nitroreductase-like"/>
    <property type="match status" value="1"/>
</dbReference>
<name>A4BGP0_9GAMM</name>
<dbReference type="Proteomes" id="UP000005953">
    <property type="component" value="Unassembled WGS sequence"/>
</dbReference>
<keyword evidence="3 7" id="KW-0288">FMN</keyword>
<feature type="binding site" description="in other chain" evidence="8">
    <location>
        <begin position="139"/>
        <end position="141"/>
    </location>
    <ligand>
        <name>FMN</name>
        <dbReference type="ChEBI" id="CHEBI:58210"/>
        <note>ligand shared between dimeric partners</note>
    </ligand>
</feature>
<keyword evidence="2 7" id="KW-0285">Flavoprotein</keyword>
<evidence type="ECO:0000256" key="7">
    <source>
        <dbReference type="PIRNR" id="PIRNR000232"/>
    </source>
</evidence>
<dbReference type="CDD" id="cd02135">
    <property type="entry name" value="YdjA-like"/>
    <property type="match status" value="1"/>
</dbReference>
<feature type="binding site" evidence="8">
    <location>
        <position position="45"/>
    </location>
    <ligand>
        <name>FMN</name>
        <dbReference type="ChEBI" id="CHEBI:58210"/>
        <note>ligand shared between dimeric partners</note>
    </ligand>
</feature>
<dbReference type="InterPro" id="IPR029479">
    <property type="entry name" value="Nitroreductase"/>
</dbReference>
<feature type="binding site" evidence="8">
    <location>
        <position position="41"/>
    </location>
    <ligand>
        <name>FMN</name>
        <dbReference type="ChEBI" id="CHEBI:58210"/>
        <note>ligand shared between dimeric partners</note>
    </ligand>
</feature>
<evidence type="ECO:0000256" key="5">
    <source>
        <dbReference type="ARBA" id="ARBA00023002"/>
    </source>
</evidence>
<evidence type="ECO:0000256" key="6">
    <source>
        <dbReference type="ARBA" id="ARBA00023027"/>
    </source>
</evidence>
<comment type="similarity">
    <text evidence="1 7">Belongs to the nitroreductase family.</text>
</comment>
<keyword evidence="5 7" id="KW-0560">Oxidoreductase</keyword>
<evidence type="ECO:0000313" key="10">
    <source>
        <dbReference type="EMBL" id="EAR08688.1"/>
    </source>
</evidence>
<proteinExistence type="inferred from homology"/>
<gene>
    <name evidence="10" type="ORF">MED297_14270</name>
</gene>
<dbReference type="EC" id="1.-.-.-" evidence="7"/>
<evidence type="ECO:0000313" key="11">
    <source>
        <dbReference type="Proteomes" id="UP000005953"/>
    </source>
</evidence>
<dbReference type="PANTHER" id="PTHR43821:SF1">
    <property type="entry name" value="NAD(P)H NITROREDUCTASE YDJA-RELATED"/>
    <property type="match status" value="1"/>
</dbReference>
<dbReference type="InterPro" id="IPR026021">
    <property type="entry name" value="YdjA-like"/>
</dbReference>
<evidence type="ECO:0000256" key="2">
    <source>
        <dbReference type="ARBA" id="ARBA00022630"/>
    </source>
</evidence>
<dbReference type="Gene3D" id="3.40.109.10">
    <property type="entry name" value="NADH Oxidase"/>
    <property type="match status" value="1"/>
</dbReference>
<dbReference type="EMBL" id="AAOE01000017">
    <property type="protein sequence ID" value="EAR08688.1"/>
    <property type="molecule type" value="Genomic_DNA"/>
</dbReference>